<evidence type="ECO:0000256" key="4">
    <source>
        <dbReference type="SAM" id="SignalP"/>
    </source>
</evidence>
<reference evidence="6" key="2">
    <citation type="submission" date="2025-09" db="UniProtKB">
        <authorList>
            <consortium name="Ensembl"/>
        </authorList>
    </citation>
    <scope>IDENTIFICATION</scope>
</reference>
<reference evidence="6" key="1">
    <citation type="submission" date="2025-08" db="UniProtKB">
        <authorList>
            <consortium name="Ensembl"/>
        </authorList>
    </citation>
    <scope>IDENTIFICATION</scope>
</reference>
<sequence>MASLRLCLFLLCHCFVLPCLGITCAPGQKRVYHKEKCEPCEDRHFQPVASSDIFCNLCSVCNEGSGTEYVQQCTKTADAKCRCRVGFIPVDERDDLCQCPEGSGLTKTDSGVQCRECGYGYFTSKADTLCVKWKDCAPWGVKSGGSKTSDVVCNTGSEVTQTSVHSTAVNLNYSRSSLTSAETSPTTATTNSTLTPPLSHTTTTTTTTTTKSVNDTNYGSGLILYVVSLILLIPLSAVSCKQVIIPCMKRHMKKMNKTDGACRRPVEECGDVSRSSLVKSSQGIL</sequence>
<dbReference type="InterPro" id="IPR001368">
    <property type="entry name" value="TNFR/NGFR_Cys_rich_reg"/>
</dbReference>
<dbReference type="PANTHER" id="PTHR47139:SF3">
    <property type="entry name" value="SI:CH73-361P23.3"/>
    <property type="match status" value="1"/>
</dbReference>
<name>A0A3B3R6E1_9TELE</name>
<feature type="disulfide bond" evidence="1">
    <location>
        <begin position="40"/>
        <end position="55"/>
    </location>
</feature>
<evidence type="ECO:0000313" key="6">
    <source>
        <dbReference type="Ensembl" id="ENSPKIP00000013759.1"/>
    </source>
</evidence>
<dbReference type="Proteomes" id="UP000261540">
    <property type="component" value="Unplaced"/>
</dbReference>
<dbReference type="Ensembl" id="ENSPKIT00000038188.1">
    <property type="protein sequence ID" value="ENSPKIP00000013759.1"/>
    <property type="gene ID" value="ENSPKIG00000001072.1"/>
</dbReference>
<feature type="signal peptide" evidence="4">
    <location>
        <begin position="1"/>
        <end position="21"/>
    </location>
</feature>
<dbReference type="SUPFAM" id="SSF57586">
    <property type="entry name" value="TNF receptor-like"/>
    <property type="match status" value="1"/>
</dbReference>
<protein>
    <submittedName>
        <fullName evidence="6">Tumor necrosis factor receptor superfamily member 4-like</fullName>
    </submittedName>
</protein>
<evidence type="ECO:0000256" key="3">
    <source>
        <dbReference type="SAM" id="Phobius"/>
    </source>
</evidence>
<feature type="transmembrane region" description="Helical" evidence="3">
    <location>
        <begin position="222"/>
        <end position="245"/>
    </location>
</feature>
<evidence type="ECO:0000259" key="5">
    <source>
        <dbReference type="PROSITE" id="PS50050"/>
    </source>
</evidence>
<evidence type="ECO:0000313" key="7">
    <source>
        <dbReference type="Proteomes" id="UP000261540"/>
    </source>
</evidence>
<dbReference type="KEGG" id="pki:111853502"/>
<comment type="caution">
    <text evidence="1">Lacks conserved residue(s) required for the propagation of feature annotation.</text>
</comment>
<feature type="region of interest" description="Disordered" evidence="2">
    <location>
        <begin position="177"/>
        <end position="208"/>
    </location>
</feature>
<keyword evidence="3" id="KW-0812">Transmembrane</keyword>
<dbReference type="PANTHER" id="PTHR47139">
    <property type="entry name" value="TUMOR NECROSIS FACTOR RECEPTOR SUPERFAMILY MEMBER 9"/>
    <property type="match status" value="1"/>
</dbReference>
<dbReference type="SMART" id="SM00208">
    <property type="entry name" value="TNFR"/>
    <property type="match status" value="2"/>
</dbReference>
<dbReference type="Pfam" id="PF00020">
    <property type="entry name" value="TNFR_c6"/>
    <property type="match status" value="1"/>
</dbReference>
<keyword evidence="3" id="KW-0472">Membrane</keyword>
<dbReference type="GeneID" id="111853502"/>
<dbReference type="PROSITE" id="PS50050">
    <property type="entry name" value="TNFR_NGFR_2"/>
    <property type="match status" value="1"/>
</dbReference>
<organism evidence="6 7">
    <name type="scientific">Paramormyrops kingsleyae</name>
    <dbReference type="NCBI Taxonomy" id="1676925"/>
    <lineage>
        <taxon>Eukaryota</taxon>
        <taxon>Metazoa</taxon>
        <taxon>Chordata</taxon>
        <taxon>Craniata</taxon>
        <taxon>Vertebrata</taxon>
        <taxon>Euteleostomi</taxon>
        <taxon>Actinopterygii</taxon>
        <taxon>Neopterygii</taxon>
        <taxon>Teleostei</taxon>
        <taxon>Osteoglossocephala</taxon>
        <taxon>Osteoglossomorpha</taxon>
        <taxon>Osteoglossiformes</taxon>
        <taxon>Mormyridae</taxon>
        <taxon>Paramormyrops</taxon>
    </lineage>
</organism>
<evidence type="ECO:0000256" key="2">
    <source>
        <dbReference type="SAM" id="MobiDB-lite"/>
    </source>
</evidence>
<dbReference type="Gene3D" id="2.10.50.10">
    <property type="entry name" value="Tumor Necrosis Factor Receptor, subunit A, domain 2"/>
    <property type="match status" value="2"/>
</dbReference>
<dbReference type="GO" id="GO:0038023">
    <property type="term" value="F:signaling receptor activity"/>
    <property type="evidence" value="ECO:0007669"/>
    <property type="project" value="TreeGrafter"/>
</dbReference>
<feature type="repeat" description="TNFR-Cys" evidence="1">
    <location>
        <begin position="39"/>
        <end position="81"/>
    </location>
</feature>
<keyword evidence="1" id="KW-1015">Disulfide bond</keyword>
<dbReference type="GeneTree" id="ENSGT01030000235084"/>
<dbReference type="OrthoDB" id="9932129at2759"/>
<proteinExistence type="predicted"/>
<feature type="domain" description="TNFR-Cys" evidence="5">
    <location>
        <begin position="39"/>
        <end position="81"/>
    </location>
</feature>
<dbReference type="AlphaFoldDB" id="A0A3B3R6E1"/>
<dbReference type="RefSeq" id="XP_023686230.1">
    <property type="nucleotide sequence ID" value="XM_023830462.2"/>
</dbReference>
<dbReference type="GO" id="GO:0042127">
    <property type="term" value="P:regulation of cell population proliferation"/>
    <property type="evidence" value="ECO:0007669"/>
    <property type="project" value="TreeGrafter"/>
</dbReference>
<evidence type="ECO:0000256" key="1">
    <source>
        <dbReference type="PROSITE-ProRule" id="PRU00206"/>
    </source>
</evidence>
<keyword evidence="3" id="KW-1133">Transmembrane helix</keyword>
<keyword evidence="7" id="KW-1185">Reference proteome</keyword>
<feature type="chain" id="PRO_5017442284" evidence="4">
    <location>
        <begin position="22"/>
        <end position="285"/>
    </location>
</feature>
<accession>A0A3B3R6E1</accession>
<keyword evidence="4" id="KW-0732">Signal</keyword>